<feature type="domain" description="TIR" evidence="1">
    <location>
        <begin position="29"/>
        <end position="122"/>
    </location>
</feature>
<dbReference type="InParanoid" id="A0A2R2MKW3"/>
<dbReference type="SUPFAM" id="SSF52200">
    <property type="entry name" value="Toll/Interleukin receptor TIR domain"/>
    <property type="match status" value="1"/>
</dbReference>
<dbReference type="AlphaFoldDB" id="A0A2R2MKW3"/>
<dbReference type="GO" id="GO:0007165">
    <property type="term" value="P:signal transduction"/>
    <property type="evidence" value="ECO:0007669"/>
    <property type="project" value="InterPro"/>
</dbReference>
<dbReference type="Gene3D" id="3.40.50.10140">
    <property type="entry name" value="Toll/interleukin-1 receptor homology (TIR) domain"/>
    <property type="match status" value="1"/>
</dbReference>
<dbReference type="Proteomes" id="UP000085678">
    <property type="component" value="Unplaced"/>
</dbReference>
<sequence length="149" mass="16983">MASYRQDVTAMPPPPPLPRHTHHAYFAHHEDEESFLRCVLSVLTALGYKHIHTGQCRAGANRFTFCTDSVFSAKHAVVCLSPQYLRDGYCRYQTDQVLCIKGANRVICVQLRPCRIPRELRHCYVLPGRDVTSAVKALIRCLVNPRFDD</sequence>
<keyword evidence="2" id="KW-1185">Reference proteome</keyword>
<evidence type="ECO:0000259" key="1">
    <source>
        <dbReference type="Pfam" id="PF13676"/>
    </source>
</evidence>
<evidence type="ECO:0000313" key="3">
    <source>
        <dbReference type="RefSeq" id="XP_023930848.1"/>
    </source>
</evidence>
<gene>
    <name evidence="3" type="primary">LOC112041621</name>
</gene>
<dbReference type="GeneID" id="112041621"/>
<dbReference type="Pfam" id="PF13676">
    <property type="entry name" value="TIR_2"/>
    <property type="match status" value="1"/>
</dbReference>
<dbReference type="InterPro" id="IPR000157">
    <property type="entry name" value="TIR_dom"/>
</dbReference>
<proteinExistence type="predicted"/>
<evidence type="ECO:0000313" key="2">
    <source>
        <dbReference type="Proteomes" id="UP000085678"/>
    </source>
</evidence>
<dbReference type="InterPro" id="IPR035897">
    <property type="entry name" value="Toll_tir_struct_dom_sf"/>
</dbReference>
<dbReference type="KEGG" id="lak:112041621"/>
<name>A0A2R2MKW3_LINAN</name>
<accession>A0A2R2MKW3</accession>
<dbReference type="RefSeq" id="XP_023930848.1">
    <property type="nucleotide sequence ID" value="XM_024075080.1"/>
</dbReference>
<reference evidence="3" key="1">
    <citation type="submission" date="2025-08" db="UniProtKB">
        <authorList>
            <consortium name="RefSeq"/>
        </authorList>
    </citation>
    <scope>IDENTIFICATION</scope>
    <source>
        <tissue evidence="3">Gonads</tissue>
    </source>
</reference>
<organism evidence="2 3">
    <name type="scientific">Lingula anatina</name>
    <name type="common">Brachiopod</name>
    <name type="synonym">Lingula unguis</name>
    <dbReference type="NCBI Taxonomy" id="7574"/>
    <lineage>
        <taxon>Eukaryota</taxon>
        <taxon>Metazoa</taxon>
        <taxon>Spiralia</taxon>
        <taxon>Lophotrochozoa</taxon>
        <taxon>Brachiopoda</taxon>
        <taxon>Linguliformea</taxon>
        <taxon>Lingulata</taxon>
        <taxon>Lingulida</taxon>
        <taxon>Linguloidea</taxon>
        <taxon>Lingulidae</taxon>
        <taxon>Lingula</taxon>
    </lineage>
</organism>
<protein>
    <submittedName>
        <fullName evidence="3">Uncharacterized protein LOC112041621</fullName>
    </submittedName>
</protein>